<sequence length="145" mass="16238">MDEDLPPAQRQQAMRLLEYESLLGSTLPFDTASCMDDLLANRWPRADQPSPQQWRHMLSQARQAQEQCVTSPAETSRAAKAIRQAMEKQVAHQRALEARLAQLRTCAGLPPSAPVPASCQALRRPEVTPPAQWERIARAIKMGQQ</sequence>
<dbReference type="RefSeq" id="WP_161070153.1">
    <property type="nucleotide sequence ID" value="NZ_WWCU01000001.1"/>
</dbReference>
<protein>
    <submittedName>
        <fullName evidence="1">Uncharacterized protein</fullName>
    </submittedName>
</protein>
<name>A0A7X4H8P1_9BURK</name>
<keyword evidence="2" id="KW-1185">Reference proteome</keyword>
<dbReference type="EMBL" id="WWCU01000001">
    <property type="protein sequence ID" value="MYN05750.1"/>
    <property type="molecule type" value="Genomic_DNA"/>
</dbReference>
<reference evidence="1 2" key="1">
    <citation type="submission" date="2019-12" db="EMBL/GenBank/DDBJ databases">
        <title>Novel species isolated from a subtropical stream in China.</title>
        <authorList>
            <person name="Lu H."/>
        </authorList>
    </citation>
    <scope>NUCLEOTIDE SEQUENCE [LARGE SCALE GENOMIC DNA]</scope>
    <source>
        <strain evidence="1 2">FT127W</strain>
    </source>
</reference>
<comment type="caution">
    <text evidence="1">The sequence shown here is derived from an EMBL/GenBank/DDBJ whole genome shotgun (WGS) entry which is preliminary data.</text>
</comment>
<dbReference type="AlphaFoldDB" id="A0A7X4H8P1"/>
<evidence type="ECO:0000313" key="2">
    <source>
        <dbReference type="Proteomes" id="UP000450676"/>
    </source>
</evidence>
<dbReference type="SUPFAM" id="SSF56954">
    <property type="entry name" value="Outer membrane efflux proteins (OEP)"/>
    <property type="match status" value="1"/>
</dbReference>
<dbReference type="Proteomes" id="UP000450676">
    <property type="component" value="Unassembled WGS sequence"/>
</dbReference>
<accession>A0A7X4H8P1</accession>
<organism evidence="1 2">
    <name type="scientific">Pseudoduganella aquatica</name>
    <dbReference type="NCBI Taxonomy" id="2660641"/>
    <lineage>
        <taxon>Bacteria</taxon>
        <taxon>Pseudomonadati</taxon>
        <taxon>Pseudomonadota</taxon>
        <taxon>Betaproteobacteria</taxon>
        <taxon>Burkholderiales</taxon>
        <taxon>Oxalobacteraceae</taxon>
        <taxon>Telluria group</taxon>
        <taxon>Pseudoduganella</taxon>
    </lineage>
</organism>
<proteinExistence type="predicted"/>
<gene>
    <name evidence="1" type="ORF">GTP77_00185</name>
</gene>
<evidence type="ECO:0000313" key="1">
    <source>
        <dbReference type="EMBL" id="MYN05750.1"/>
    </source>
</evidence>